<dbReference type="OrthoDB" id="9790710at2"/>
<evidence type="ECO:0000259" key="2">
    <source>
        <dbReference type="Pfam" id="PF00534"/>
    </source>
</evidence>
<keyword evidence="1 3" id="KW-0808">Transferase</keyword>
<dbReference type="Proteomes" id="UP000236959">
    <property type="component" value="Unassembled WGS sequence"/>
</dbReference>
<feature type="domain" description="Glycosyl transferase family 1" evidence="2">
    <location>
        <begin position="171"/>
        <end position="325"/>
    </location>
</feature>
<proteinExistence type="predicted"/>
<comment type="caution">
    <text evidence="3">The sequence shown here is derived from an EMBL/GenBank/DDBJ whole genome shotgun (WGS) entry which is preliminary data.</text>
</comment>
<accession>A0A2S3V3G0</accession>
<dbReference type="EMBL" id="PPCN01000001">
    <property type="protein sequence ID" value="POF34303.1"/>
    <property type="molecule type" value="Genomic_DNA"/>
</dbReference>
<dbReference type="InterPro" id="IPR001296">
    <property type="entry name" value="Glyco_trans_1"/>
</dbReference>
<keyword evidence="4" id="KW-1185">Reference proteome</keyword>
<dbReference type="CDD" id="cd03801">
    <property type="entry name" value="GT4_PimA-like"/>
    <property type="match status" value="1"/>
</dbReference>
<dbReference type="AlphaFoldDB" id="A0A2S3V3G0"/>
<dbReference type="RefSeq" id="WP_103220896.1">
    <property type="nucleotide sequence ID" value="NZ_PPCN01000001.1"/>
</dbReference>
<dbReference type="Gene3D" id="3.40.50.2000">
    <property type="entry name" value="Glycogen Phosphorylase B"/>
    <property type="match status" value="2"/>
</dbReference>
<evidence type="ECO:0000313" key="3">
    <source>
        <dbReference type="EMBL" id="POF34303.1"/>
    </source>
</evidence>
<dbReference type="SUPFAM" id="SSF53756">
    <property type="entry name" value="UDP-Glycosyltransferase/glycogen phosphorylase"/>
    <property type="match status" value="1"/>
</dbReference>
<reference evidence="3 4" key="1">
    <citation type="submission" date="2018-01" db="EMBL/GenBank/DDBJ databases">
        <title>Genomic Encyclopedia of Archaeal and Bacterial Type Strains, Phase II (KMG-II): from individual species to whole genera.</title>
        <authorList>
            <person name="Goeker M."/>
        </authorList>
    </citation>
    <scope>NUCLEOTIDE SEQUENCE [LARGE SCALE GENOMIC DNA]</scope>
    <source>
        <strain evidence="3 4">DSM 17023</strain>
    </source>
</reference>
<dbReference type="Pfam" id="PF00534">
    <property type="entry name" value="Glycos_transf_1"/>
    <property type="match status" value="1"/>
</dbReference>
<dbReference type="GO" id="GO:0016757">
    <property type="term" value="F:glycosyltransferase activity"/>
    <property type="evidence" value="ECO:0007669"/>
    <property type="project" value="InterPro"/>
</dbReference>
<sequence>MKQLFFAFPGNLETPTGGYGYDRRIIAGLRDLGWQVELVPLGEGFPHPSAQTLATAEKQLAALPLGALVVIDGLAFGTMAGAAAALGHELSLIALVHHPLCLENGLTDGQAEAMRESEHKALAFARHVIVTSPATARQVADLFEYPANRISVVLPGTDRPEALPREKSNVVRLLAVGTIVPRKGYDLLFQALSAMPDLNWHLEIVGGLDADPECYRTLLQQVGDLNLAGRITFRGAASPEDLTGFYRDADIFVLASRYEGYGMAYTEALAHGLPVIGSGDGAVRDTLPQGASLYCGVEDVGALREALELLITDAATRSQMAAAARIAAEALPGWQDAAGQFAQILQEVPQ</sequence>
<gene>
    <name evidence="3" type="ORF">CLV41_101757</name>
</gene>
<evidence type="ECO:0000256" key="1">
    <source>
        <dbReference type="ARBA" id="ARBA00022679"/>
    </source>
</evidence>
<name>A0A2S3V3G0_9HYPH</name>
<organism evidence="3 4">
    <name type="scientific">Roseibium marinum</name>
    <dbReference type="NCBI Taxonomy" id="281252"/>
    <lineage>
        <taxon>Bacteria</taxon>
        <taxon>Pseudomonadati</taxon>
        <taxon>Pseudomonadota</taxon>
        <taxon>Alphaproteobacteria</taxon>
        <taxon>Hyphomicrobiales</taxon>
        <taxon>Stappiaceae</taxon>
        <taxon>Roseibium</taxon>
    </lineage>
</organism>
<dbReference type="GO" id="GO:0009103">
    <property type="term" value="P:lipopolysaccharide biosynthetic process"/>
    <property type="evidence" value="ECO:0007669"/>
    <property type="project" value="TreeGrafter"/>
</dbReference>
<dbReference type="PANTHER" id="PTHR46401">
    <property type="entry name" value="GLYCOSYLTRANSFERASE WBBK-RELATED"/>
    <property type="match status" value="1"/>
</dbReference>
<dbReference type="PANTHER" id="PTHR46401:SF2">
    <property type="entry name" value="GLYCOSYLTRANSFERASE WBBK-RELATED"/>
    <property type="match status" value="1"/>
</dbReference>
<protein>
    <submittedName>
        <fullName evidence="3">Glycosyl transferase family 4</fullName>
    </submittedName>
</protein>
<evidence type="ECO:0000313" key="4">
    <source>
        <dbReference type="Proteomes" id="UP000236959"/>
    </source>
</evidence>